<feature type="domain" description="CHAT" evidence="1">
    <location>
        <begin position="708"/>
        <end position="966"/>
    </location>
</feature>
<reference evidence="2 3" key="1">
    <citation type="journal article" date="2020" name="Microb. Ecol.">
        <title>Ecogenomics of the Marine Benthic Filamentous Cyanobacterium Adonisia.</title>
        <authorList>
            <person name="Walter J.M."/>
            <person name="Coutinho F.H."/>
            <person name="Leomil L."/>
            <person name="Hargreaves P.I."/>
            <person name="Campeao M.E."/>
            <person name="Vieira V.V."/>
            <person name="Silva B.S."/>
            <person name="Fistarol G.O."/>
            <person name="Salomon P.S."/>
            <person name="Sawabe T."/>
            <person name="Mino S."/>
            <person name="Hosokawa M."/>
            <person name="Miyashita H."/>
            <person name="Maruyama F."/>
            <person name="van Verk M.C."/>
            <person name="Dutilh B.E."/>
            <person name="Thompson C.C."/>
            <person name="Thompson F.L."/>
        </authorList>
    </citation>
    <scope>NUCLEOTIDE SEQUENCE [LARGE SCALE GENOMIC DNA]</scope>
    <source>
        <strain evidence="2 3">CCMR0082</strain>
    </source>
</reference>
<protein>
    <submittedName>
        <fullName evidence="2">CHAT domain-containing protein</fullName>
    </submittedName>
</protein>
<dbReference type="Pfam" id="PF12770">
    <property type="entry name" value="CHAT"/>
    <property type="match status" value="1"/>
</dbReference>
<evidence type="ECO:0000313" key="2">
    <source>
        <dbReference type="EMBL" id="NEZ66372.1"/>
    </source>
</evidence>
<dbReference type="InterPro" id="IPR024983">
    <property type="entry name" value="CHAT_dom"/>
</dbReference>
<evidence type="ECO:0000259" key="1">
    <source>
        <dbReference type="Pfam" id="PF12770"/>
    </source>
</evidence>
<name>A0A6M0SFF2_9CYAN</name>
<dbReference type="Gene3D" id="1.25.40.10">
    <property type="entry name" value="Tetratricopeptide repeat domain"/>
    <property type="match status" value="1"/>
</dbReference>
<sequence length="968" mass="107181">MTMANLRYVLIGCLILWLTLGTGRTAAQITVNGNSEQGVINCAIPDRDLSLSQAQTFYESGCYNAAATVLETVSQQGDSINQAIALSNLSLTHQQLGNWQLATDALKMAFERIEASNADHQAAIQAQALDVQGQLQLARGQAAAAATSWEQAAQLYTQLDQPNRAALSQIKQARSLQTLGLFQQVKRILVDVAKSLREQPTSDGSEKAIALRQLADVLWMTGASEISLHKSDSSNEQQTRSVQSLLKESLNIGRELNRTDITAAATLSLGNFYRHQFFKDISQPTIDHQKAYKNFSNTLFIYDQVINETSNRPLALQALLNQLSFKVNADIYDWLSEAKGLSTDQQRELQTALEPTALQTSYDTAKTQLSILRPGRQTVYAHVNLAESLLKWQQMKWQQNQPLAIDGTEILALLKTAEAQARQLDDKRALSSVLGHQGQLYGLYSKDSQGPRQNAYLETATILTRQALSQAQAIGARDISYQWQHQLGRLLTAQGDRDGAIAAYKGAFDTLQTLRSDLIAVNSDQRFYFRDNIEPIYRELVALLLPPTRSQQSKANADGVQTSQQDLDLVRKVMDALQVAELENFFQAACVDTTTELGKTLQPGDAGIYPILLDHRLEVVLQLPMVDKTVQQANTTSELTEDYTLQRFSSNVEKADIEQLLSQIRRNLDSSNPGAVRQFERASERLYTYLFEATEIGPQTKPQTLAIALENALANSSSKTLVFVLDGPFRAIPLGTLYDGENYLLEKYAIALNLGIEVRESTTLPNGADLKVLAAGVRNPPIPFEDYVLPNVTAELEKIQTSGASVKLLQEEDFTRETFNQQLNDANYQIVHLATHGQFASNREDTYILADDERLPVDELNALFRNTQAIQNPIELIIFSACRTATGDNRAVLGLAGATVQSGARSAIAALWSVDDAASVPFAEAFYQHLEQPETSRAVALQQAQLTLKTEYTTPRYWAPYVLVGSWR</sequence>
<evidence type="ECO:0000313" key="3">
    <source>
        <dbReference type="Proteomes" id="UP000473574"/>
    </source>
</evidence>
<gene>
    <name evidence="2" type="ORF">D0962_27040</name>
</gene>
<dbReference type="PANTHER" id="PTHR10098">
    <property type="entry name" value="RAPSYN-RELATED"/>
    <property type="match status" value="1"/>
</dbReference>
<dbReference type="SUPFAM" id="SSF48452">
    <property type="entry name" value="TPR-like"/>
    <property type="match status" value="1"/>
</dbReference>
<organism evidence="2 3">
    <name type="scientific">Adonisia turfae CCMR0082</name>
    <dbReference type="NCBI Taxonomy" id="2304604"/>
    <lineage>
        <taxon>Bacteria</taxon>
        <taxon>Bacillati</taxon>
        <taxon>Cyanobacteriota</taxon>
        <taxon>Adonisia</taxon>
        <taxon>Adonisia turfae</taxon>
    </lineage>
</organism>
<accession>A0A6M0SFF2</accession>
<comment type="caution">
    <text evidence="2">The sequence shown here is derived from an EMBL/GenBank/DDBJ whole genome shotgun (WGS) entry which is preliminary data.</text>
</comment>
<proteinExistence type="predicted"/>
<dbReference type="AlphaFoldDB" id="A0A6M0SFF2"/>
<dbReference type="PANTHER" id="PTHR10098:SF112">
    <property type="entry name" value="SLR0380 PROTEIN"/>
    <property type="match status" value="1"/>
</dbReference>
<dbReference type="Proteomes" id="UP000473574">
    <property type="component" value="Unassembled WGS sequence"/>
</dbReference>
<dbReference type="EMBL" id="QZCE01000002">
    <property type="protein sequence ID" value="NEZ66372.1"/>
    <property type="molecule type" value="Genomic_DNA"/>
</dbReference>
<dbReference type="InterPro" id="IPR011990">
    <property type="entry name" value="TPR-like_helical_dom_sf"/>
</dbReference>